<organism evidence="1 2">
    <name type="scientific">Enterocloster bolteae</name>
    <dbReference type="NCBI Taxonomy" id="208479"/>
    <lineage>
        <taxon>Bacteria</taxon>
        <taxon>Bacillati</taxon>
        <taxon>Bacillota</taxon>
        <taxon>Clostridia</taxon>
        <taxon>Lachnospirales</taxon>
        <taxon>Lachnospiraceae</taxon>
        <taxon>Enterocloster</taxon>
    </lineage>
</organism>
<evidence type="ECO:0000313" key="1">
    <source>
        <dbReference type="EMBL" id="RHC48465.1"/>
    </source>
</evidence>
<protein>
    <submittedName>
        <fullName evidence="1">Uncharacterized protein</fullName>
    </submittedName>
</protein>
<dbReference type="Proteomes" id="UP000283975">
    <property type="component" value="Unassembled WGS sequence"/>
</dbReference>
<name>A0A414AIS5_9FIRM</name>
<gene>
    <name evidence="1" type="ORF">DW839_28470</name>
</gene>
<sequence>MGDATLKLMAAMQEVFIRGRDVDILPNSLSQIMENKPTIPGLKRRIRYCRNPMEKKKLQQELNEAYKVQNIRSK</sequence>
<dbReference type="AlphaFoldDB" id="A0A414AIS5"/>
<comment type="caution">
    <text evidence="1">The sequence shown here is derived from an EMBL/GenBank/DDBJ whole genome shotgun (WGS) entry which is preliminary data.</text>
</comment>
<dbReference type="EMBL" id="QSHZ01000047">
    <property type="protein sequence ID" value="RHC48465.1"/>
    <property type="molecule type" value="Genomic_DNA"/>
</dbReference>
<proteinExistence type="predicted"/>
<accession>A0A414AIS5</accession>
<evidence type="ECO:0000313" key="2">
    <source>
        <dbReference type="Proteomes" id="UP000283975"/>
    </source>
</evidence>
<reference evidence="1 2" key="1">
    <citation type="submission" date="2018-08" db="EMBL/GenBank/DDBJ databases">
        <title>A genome reference for cultivated species of the human gut microbiota.</title>
        <authorList>
            <person name="Zou Y."/>
            <person name="Xue W."/>
            <person name="Luo G."/>
        </authorList>
    </citation>
    <scope>NUCLEOTIDE SEQUENCE [LARGE SCALE GENOMIC DNA]</scope>
    <source>
        <strain evidence="1 2">AM35-14</strain>
    </source>
</reference>